<dbReference type="AlphaFoldDB" id="B8MS12"/>
<gene>
    <name evidence="2" type="ORF">TSTA_001280</name>
</gene>
<accession>B8MS12</accession>
<dbReference type="HOGENOM" id="CLU_1504435_0_0_1"/>
<dbReference type="STRING" id="441959.B8MS12"/>
<name>B8MS12_TALSN</name>
<sequence>MEDLVFDRNRHNNERTTTTGLLDSDYPSGPSLTLGEGLLEGINKYAYPIPPDTPLSALLTASITIVYKNDLNLRQSSKHAAGMSTGGVRPRGSLVQEATTKEGPRGALDGVDMVRSRGSRAKFGDRPRGLPNLRDSMVGLREAYGRHILEDGPRGSLEKNGVGFREAPVKTIAAALTTQ</sequence>
<feature type="compositionally biased region" description="Basic and acidic residues" evidence="1">
    <location>
        <begin position="1"/>
        <end position="14"/>
    </location>
</feature>
<dbReference type="RefSeq" id="XP_002487711.1">
    <property type="nucleotide sequence ID" value="XM_002487666.1"/>
</dbReference>
<dbReference type="GeneID" id="8098622"/>
<organism evidence="2 3">
    <name type="scientific">Talaromyces stipitatus (strain ATCC 10500 / CBS 375.48 / QM 6759 / NRRL 1006)</name>
    <name type="common">Penicillium stipitatum</name>
    <dbReference type="NCBI Taxonomy" id="441959"/>
    <lineage>
        <taxon>Eukaryota</taxon>
        <taxon>Fungi</taxon>
        <taxon>Dikarya</taxon>
        <taxon>Ascomycota</taxon>
        <taxon>Pezizomycotina</taxon>
        <taxon>Eurotiomycetes</taxon>
        <taxon>Eurotiomycetidae</taxon>
        <taxon>Eurotiales</taxon>
        <taxon>Trichocomaceae</taxon>
        <taxon>Talaromyces</taxon>
        <taxon>Talaromyces sect. Talaromyces</taxon>
    </lineage>
</organism>
<evidence type="ECO:0000256" key="1">
    <source>
        <dbReference type="SAM" id="MobiDB-lite"/>
    </source>
</evidence>
<proteinExistence type="predicted"/>
<dbReference type="VEuPathDB" id="FungiDB:TSTA_001280"/>
<protein>
    <submittedName>
        <fullName evidence="2">Uncharacterized protein</fullName>
    </submittedName>
</protein>
<keyword evidence="3" id="KW-1185">Reference proteome</keyword>
<reference evidence="3" key="1">
    <citation type="journal article" date="2015" name="Genome Announc.">
        <title>Genome sequence of the AIDS-associated pathogen Penicillium marneffei (ATCC18224) and its near taxonomic relative Talaromyces stipitatus (ATCC10500).</title>
        <authorList>
            <person name="Nierman W.C."/>
            <person name="Fedorova-Abrams N.D."/>
            <person name="Andrianopoulos A."/>
        </authorList>
    </citation>
    <scope>NUCLEOTIDE SEQUENCE [LARGE SCALE GENOMIC DNA]</scope>
    <source>
        <strain evidence="3">ATCC 10500 / CBS 375.48 / QM 6759 / NRRL 1006</strain>
    </source>
</reference>
<dbReference type="PhylomeDB" id="B8MS12"/>
<dbReference type="EMBL" id="EQ962660">
    <property type="protein sequence ID" value="EED12057.1"/>
    <property type="molecule type" value="Genomic_DNA"/>
</dbReference>
<evidence type="ECO:0000313" key="2">
    <source>
        <dbReference type="EMBL" id="EED12057.1"/>
    </source>
</evidence>
<evidence type="ECO:0000313" key="3">
    <source>
        <dbReference type="Proteomes" id="UP000001745"/>
    </source>
</evidence>
<dbReference type="InParanoid" id="B8MS12"/>
<feature type="region of interest" description="Disordered" evidence="1">
    <location>
        <begin position="1"/>
        <end position="28"/>
    </location>
</feature>
<dbReference type="Proteomes" id="UP000001745">
    <property type="component" value="Unassembled WGS sequence"/>
</dbReference>